<accession>A0AAV0IV77</accession>
<dbReference type="AlphaFoldDB" id="A0AAV0IV77"/>
<evidence type="ECO:0000313" key="2">
    <source>
        <dbReference type="EMBL" id="CAI0401392.1"/>
    </source>
</evidence>
<organism evidence="2 3">
    <name type="scientific">Linum tenue</name>
    <dbReference type="NCBI Taxonomy" id="586396"/>
    <lineage>
        <taxon>Eukaryota</taxon>
        <taxon>Viridiplantae</taxon>
        <taxon>Streptophyta</taxon>
        <taxon>Embryophyta</taxon>
        <taxon>Tracheophyta</taxon>
        <taxon>Spermatophyta</taxon>
        <taxon>Magnoliopsida</taxon>
        <taxon>eudicotyledons</taxon>
        <taxon>Gunneridae</taxon>
        <taxon>Pentapetalae</taxon>
        <taxon>rosids</taxon>
        <taxon>fabids</taxon>
        <taxon>Malpighiales</taxon>
        <taxon>Linaceae</taxon>
        <taxon>Linum</taxon>
    </lineage>
</organism>
<feature type="region of interest" description="Disordered" evidence="1">
    <location>
        <begin position="1"/>
        <end position="21"/>
    </location>
</feature>
<feature type="region of interest" description="Disordered" evidence="1">
    <location>
        <begin position="49"/>
        <end position="117"/>
    </location>
</feature>
<protein>
    <submittedName>
        <fullName evidence="2">Uncharacterized protein</fullName>
    </submittedName>
</protein>
<reference evidence="2" key="1">
    <citation type="submission" date="2022-08" db="EMBL/GenBank/DDBJ databases">
        <authorList>
            <person name="Gutierrez-Valencia J."/>
        </authorList>
    </citation>
    <scope>NUCLEOTIDE SEQUENCE</scope>
</reference>
<proteinExistence type="predicted"/>
<dbReference type="EMBL" id="CAMGYJ010000004">
    <property type="protein sequence ID" value="CAI0401392.1"/>
    <property type="molecule type" value="Genomic_DNA"/>
</dbReference>
<gene>
    <name evidence="2" type="ORF">LITE_LOCUS11182</name>
</gene>
<evidence type="ECO:0000313" key="3">
    <source>
        <dbReference type="Proteomes" id="UP001154282"/>
    </source>
</evidence>
<sequence length="117" mass="12261">AEAKNRPPISKSQPPECLSEGYFRNGSSESWLSEATPLSFEGCQSGAPLLIFSPSQSEPASLRPPPFSIRPSSSLLPPSSPATGLLNQSQPPSLRPPPVSIRASSSLRPPSSPPTAL</sequence>
<dbReference type="Proteomes" id="UP001154282">
    <property type="component" value="Unassembled WGS sequence"/>
</dbReference>
<comment type="caution">
    <text evidence="2">The sequence shown here is derived from an EMBL/GenBank/DDBJ whole genome shotgun (WGS) entry which is preliminary data.</text>
</comment>
<keyword evidence="3" id="KW-1185">Reference proteome</keyword>
<name>A0AAV0IV77_9ROSI</name>
<feature type="non-terminal residue" evidence="2">
    <location>
        <position position="1"/>
    </location>
</feature>
<evidence type="ECO:0000256" key="1">
    <source>
        <dbReference type="SAM" id="MobiDB-lite"/>
    </source>
</evidence>